<gene>
    <name evidence="1" type="ORF">NCTC8258_01929</name>
</gene>
<proteinExistence type="predicted"/>
<name>A0A379W4I7_SALET</name>
<organism evidence="1 2">
    <name type="scientific">Salmonella enterica I</name>
    <dbReference type="NCBI Taxonomy" id="59201"/>
    <lineage>
        <taxon>Bacteria</taxon>
        <taxon>Pseudomonadati</taxon>
        <taxon>Pseudomonadota</taxon>
        <taxon>Gammaproteobacteria</taxon>
        <taxon>Enterobacterales</taxon>
        <taxon>Enterobacteriaceae</taxon>
        <taxon>Salmonella</taxon>
    </lineage>
</organism>
<dbReference type="EMBL" id="UGXS01000004">
    <property type="protein sequence ID" value="SUH14247.1"/>
    <property type="molecule type" value="Genomic_DNA"/>
</dbReference>
<dbReference type="Proteomes" id="UP000255509">
    <property type="component" value="Unassembled WGS sequence"/>
</dbReference>
<reference evidence="1 2" key="1">
    <citation type="submission" date="2018-06" db="EMBL/GenBank/DDBJ databases">
        <authorList>
            <consortium name="Pathogen Informatics"/>
            <person name="Doyle S."/>
        </authorList>
    </citation>
    <scope>NUCLEOTIDE SEQUENCE [LARGE SCALE GENOMIC DNA]</scope>
    <source>
        <strain evidence="1 2">NCTC8258</strain>
    </source>
</reference>
<sequence length="36" mass="4310">MFKRAEEEINAMAEKLGDEYHQGFMTTLNDMRPEFE</sequence>
<accession>A0A379W4I7</accession>
<protein>
    <submittedName>
        <fullName evidence="1">Uncharacterized protein</fullName>
    </submittedName>
</protein>
<evidence type="ECO:0000313" key="2">
    <source>
        <dbReference type="Proteomes" id="UP000255509"/>
    </source>
</evidence>
<evidence type="ECO:0000313" key="1">
    <source>
        <dbReference type="EMBL" id="SUH14247.1"/>
    </source>
</evidence>
<dbReference type="AlphaFoldDB" id="A0A379W4I7"/>